<evidence type="ECO:0000313" key="2">
    <source>
        <dbReference type="Proteomes" id="UP000770717"/>
    </source>
</evidence>
<evidence type="ECO:0000313" key="1">
    <source>
        <dbReference type="EMBL" id="KAG9468581.1"/>
    </source>
</evidence>
<comment type="caution">
    <text evidence="1">The sequence shown here is derived from an EMBL/GenBank/DDBJ whole genome shotgun (WGS) entry which is preliminary data.</text>
</comment>
<proteinExistence type="predicted"/>
<gene>
    <name evidence="1" type="ORF">GDO78_022418</name>
</gene>
<name>A0A8J6EGG2_ELECQ</name>
<dbReference type="Proteomes" id="UP000770717">
    <property type="component" value="Unassembled WGS sequence"/>
</dbReference>
<accession>A0A8J6EGG2</accession>
<reference evidence="1" key="1">
    <citation type="thesis" date="2020" institute="ProQuest LLC" country="789 East Eisenhower Parkway, Ann Arbor, MI, USA">
        <title>Comparative Genomics and Chromosome Evolution.</title>
        <authorList>
            <person name="Mudd A.B."/>
        </authorList>
    </citation>
    <scope>NUCLEOTIDE SEQUENCE</scope>
    <source>
        <strain evidence="1">HN-11 Male</strain>
        <tissue evidence="1">Kidney and liver</tissue>
    </source>
</reference>
<sequence>MNASYLQKGYLVFQVGHVGNRYTVPHSSIRLYRYCQSCSRGNTPQVIVSLSYLYSGCLVVRGDGIPATALTGGSAGCVASTRREDR</sequence>
<organism evidence="1 2">
    <name type="scientific">Eleutherodactylus coqui</name>
    <name type="common">Puerto Rican coqui</name>
    <dbReference type="NCBI Taxonomy" id="57060"/>
    <lineage>
        <taxon>Eukaryota</taxon>
        <taxon>Metazoa</taxon>
        <taxon>Chordata</taxon>
        <taxon>Craniata</taxon>
        <taxon>Vertebrata</taxon>
        <taxon>Euteleostomi</taxon>
        <taxon>Amphibia</taxon>
        <taxon>Batrachia</taxon>
        <taxon>Anura</taxon>
        <taxon>Neobatrachia</taxon>
        <taxon>Hyloidea</taxon>
        <taxon>Eleutherodactylidae</taxon>
        <taxon>Eleutherodactylinae</taxon>
        <taxon>Eleutherodactylus</taxon>
        <taxon>Eleutherodactylus</taxon>
    </lineage>
</organism>
<protein>
    <submittedName>
        <fullName evidence="1">Uncharacterized protein</fullName>
    </submittedName>
</protein>
<dbReference type="AlphaFoldDB" id="A0A8J6EGG2"/>
<dbReference type="EMBL" id="WNTK01000815">
    <property type="protein sequence ID" value="KAG9468581.1"/>
    <property type="molecule type" value="Genomic_DNA"/>
</dbReference>
<keyword evidence="2" id="KW-1185">Reference proteome</keyword>